<name>A0ABN7M3H7_9BACT</name>
<dbReference type="EMBL" id="CAJNBJ010000017">
    <property type="protein sequence ID" value="CAE6775124.1"/>
    <property type="molecule type" value="Genomic_DNA"/>
</dbReference>
<reference evidence="2 3" key="1">
    <citation type="submission" date="2021-02" db="EMBL/GenBank/DDBJ databases">
        <authorList>
            <person name="Han P."/>
        </authorList>
    </citation>
    <scope>NUCLEOTIDE SEQUENCE [LARGE SCALE GENOMIC DNA]</scope>
    <source>
        <strain evidence="2">Candidatus Nitrospira sp. ZN2</strain>
    </source>
</reference>
<keyword evidence="3" id="KW-1185">Reference proteome</keyword>
<sequence>MNAEQMEEIKRHFGVVAEALRSDIRHIAEGHATIRHELQEHREEIRDEFKEMRALLRLSFSQLDQRVHTLETDISALKARMDRLESSRA</sequence>
<dbReference type="Proteomes" id="UP000675880">
    <property type="component" value="Unassembled WGS sequence"/>
</dbReference>
<feature type="coiled-coil region" evidence="1">
    <location>
        <begin position="35"/>
        <end position="87"/>
    </location>
</feature>
<proteinExistence type="predicted"/>
<keyword evidence="1" id="KW-0175">Coiled coil</keyword>
<accession>A0ABN7M3H7</accession>
<dbReference type="RefSeq" id="WP_213043286.1">
    <property type="nucleotide sequence ID" value="NZ_CAJNBJ010000017.1"/>
</dbReference>
<comment type="caution">
    <text evidence="2">The sequence shown here is derived from an EMBL/GenBank/DDBJ whole genome shotgun (WGS) entry which is preliminary data.</text>
</comment>
<evidence type="ECO:0000313" key="3">
    <source>
        <dbReference type="Proteomes" id="UP000675880"/>
    </source>
</evidence>
<evidence type="ECO:0000256" key="1">
    <source>
        <dbReference type="SAM" id="Coils"/>
    </source>
</evidence>
<gene>
    <name evidence="2" type="ORF">NSPZN2_40480</name>
</gene>
<protein>
    <submittedName>
        <fullName evidence="2">Uncharacterized protein</fullName>
    </submittedName>
</protein>
<organism evidence="2 3">
    <name type="scientific">Nitrospira defluvii</name>
    <dbReference type="NCBI Taxonomy" id="330214"/>
    <lineage>
        <taxon>Bacteria</taxon>
        <taxon>Pseudomonadati</taxon>
        <taxon>Nitrospirota</taxon>
        <taxon>Nitrospiria</taxon>
        <taxon>Nitrospirales</taxon>
        <taxon>Nitrospiraceae</taxon>
        <taxon>Nitrospira</taxon>
    </lineage>
</organism>
<evidence type="ECO:0000313" key="2">
    <source>
        <dbReference type="EMBL" id="CAE6775124.1"/>
    </source>
</evidence>